<evidence type="ECO:0000256" key="1">
    <source>
        <dbReference type="HAMAP-Rule" id="MF_00652"/>
    </source>
</evidence>
<reference evidence="2 3" key="1">
    <citation type="submission" date="2020-08" db="EMBL/GenBank/DDBJ databases">
        <authorList>
            <person name="Liu C."/>
            <person name="Sun Q."/>
        </authorList>
    </citation>
    <scope>NUCLEOTIDE SEQUENCE [LARGE SCALE GENOMIC DNA]</scope>
    <source>
        <strain evidence="2 3">NSJ-61</strain>
    </source>
</reference>
<dbReference type="EMBL" id="CP060636">
    <property type="protein sequence ID" value="QNM12691.1"/>
    <property type="molecule type" value="Genomic_DNA"/>
</dbReference>
<dbReference type="InterPro" id="IPR005583">
    <property type="entry name" value="YaaA"/>
</dbReference>
<sequence>MLIIVSPTKQMKWYRERLPQDLPILSKNSQMILEELCKLNKDKIMTLMKVNEKIALENLERYRNIHFDKNGSYALFTYQGLQFQRMNIQDESQIAYLQEHLRILSGLYGVIKPLDSIYPYRLEMQAKLPVNDSKDIYDFWKDTIASTLQKELSNQELPIILNMASKEYEKAVLPYLPDDSYITLTFKIRKQGKLKVESTQAKMARGAMIHYLSTNQIEALEGVKEFNEEGYRFMKELSNEREFVFVKENEL</sequence>
<name>A0A7G9GPF9_9FIRM</name>
<dbReference type="AlphaFoldDB" id="A0A7G9GPF9"/>
<dbReference type="Pfam" id="PF03883">
    <property type="entry name" value="H2O2_YaaD"/>
    <property type="match status" value="1"/>
</dbReference>
<accession>A0A7G9GPF9</accession>
<protein>
    <recommendedName>
        <fullName evidence="1">UPF0246 protein H9Q80_01690</fullName>
    </recommendedName>
</protein>
<dbReference type="NCBIfam" id="NF002543">
    <property type="entry name" value="PRK02101.1-4"/>
    <property type="match status" value="1"/>
</dbReference>
<dbReference type="GO" id="GO:0005829">
    <property type="term" value="C:cytosol"/>
    <property type="evidence" value="ECO:0007669"/>
    <property type="project" value="TreeGrafter"/>
</dbReference>
<proteinExistence type="inferred from homology"/>
<comment type="similarity">
    <text evidence="1">Belongs to the UPF0246 family.</text>
</comment>
<gene>
    <name evidence="2" type="primary">yaaA</name>
    <name evidence="2" type="ORF">H9Q80_01690</name>
</gene>
<dbReference type="RefSeq" id="WP_117455886.1">
    <property type="nucleotide sequence ID" value="NZ_CP060636.1"/>
</dbReference>
<evidence type="ECO:0000313" key="3">
    <source>
        <dbReference type="Proteomes" id="UP000515856"/>
    </source>
</evidence>
<keyword evidence="3" id="KW-1185">Reference proteome</keyword>
<dbReference type="PANTHER" id="PTHR30283:SF4">
    <property type="entry name" value="PEROXIDE STRESS RESISTANCE PROTEIN YAAA"/>
    <property type="match status" value="1"/>
</dbReference>
<dbReference type="GO" id="GO:0033194">
    <property type="term" value="P:response to hydroperoxide"/>
    <property type="evidence" value="ECO:0007669"/>
    <property type="project" value="TreeGrafter"/>
</dbReference>
<dbReference type="PANTHER" id="PTHR30283">
    <property type="entry name" value="PEROXIDE STRESS RESPONSE PROTEIN YAAA"/>
    <property type="match status" value="1"/>
</dbReference>
<dbReference type="KEGG" id="ehn:H9Q80_01690"/>
<dbReference type="HAMAP" id="MF_00652">
    <property type="entry name" value="UPF0246"/>
    <property type="match status" value="1"/>
</dbReference>
<dbReference type="Proteomes" id="UP000515856">
    <property type="component" value="Chromosome"/>
</dbReference>
<organism evidence="2 3">
    <name type="scientific">[Eubacterium] hominis</name>
    <dbReference type="NCBI Taxonomy" id="2764325"/>
    <lineage>
        <taxon>Bacteria</taxon>
        <taxon>Bacillati</taxon>
        <taxon>Bacillota</taxon>
        <taxon>Erysipelotrichia</taxon>
        <taxon>Erysipelotrichales</taxon>
        <taxon>Erysipelotrichaceae</taxon>
        <taxon>Amedibacillus</taxon>
    </lineage>
</organism>
<evidence type="ECO:0000313" key="2">
    <source>
        <dbReference type="EMBL" id="QNM12691.1"/>
    </source>
</evidence>